<evidence type="ECO:0000259" key="1">
    <source>
        <dbReference type="PROSITE" id="PS50879"/>
    </source>
</evidence>
<name>A0A4Y2TNJ9_ARAVE</name>
<evidence type="ECO:0000313" key="2">
    <source>
        <dbReference type="EMBL" id="GBO01631.1"/>
    </source>
</evidence>
<dbReference type="Proteomes" id="UP000499080">
    <property type="component" value="Unassembled WGS sequence"/>
</dbReference>
<reference evidence="2 3" key="1">
    <citation type="journal article" date="2019" name="Sci. Rep.">
        <title>Orb-weaving spider Araneus ventricosus genome elucidates the spidroin gene catalogue.</title>
        <authorList>
            <person name="Kono N."/>
            <person name="Nakamura H."/>
            <person name="Ohtoshi R."/>
            <person name="Moran D.A.P."/>
            <person name="Shinohara A."/>
            <person name="Yoshida Y."/>
            <person name="Fujiwara M."/>
            <person name="Mori M."/>
            <person name="Tomita M."/>
            <person name="Arakawa K."/>
        </authorList>
    </citation>
    <scope>NUCLEOTIDE SEQUENCE [LARGE SCALE GENOMIC DNA]</scope>
</reference>
<dbReference type="Gene3D" id="3.30.420.10">
    <property type="entry name" value="Ribonuclease H-like superfamily/Ribonuclease H"/>
    <property type="match status" value="1"/>
</dbReference>
<gene>
    <name evidence="2" type="ORF">AVEN_173378_1</name>
</gene>
<dbReference type="PROSITE" id="PS50879">
    <property type="entry name" value="RNASE_H_1"/>
    <property type="match status" value="1"/>
</dbReference>
<dbReference type="CDD" id="cd09276">
    <property type="entry name" value="Rnase_HI_RT_non_LTR"/>
    <property type="match status" value="1"/>
</dbReference>
<sequence>MRDRVTCGPVCYDEEDKVAWSFQTLMNDEATVFTAEAVAILKSVRKAAELLEDIYIFTETRSVLIALELKKNESSIIKEIKNLLKENLNIKMCWIKAHLGKTGNEEADRLAKRAIDRE</sequence>
<dbReference type="SUPFAM" id="SSF53098">
    <property type="entry name" value="Ribonuclease H-like"/>
    <property type="match status" value="1"/>
</dbReference>
<protein>
    <recommendedName>
        <fullName evidence="1">RNase H type-1 domain-containing protein</fullName>
    </recommendedName>
</protein>
<accession>A0A4Y2TNJ9</accession>
<dbReference type="Pfam" id="PF00075">
    <property type="entry name" value="RNase_H"/>
    <property type="match status" value="1"/>
</dbReference>
<dbReference type="GO" id="GO:0004523">
    <property type="term" value="F:RNA-DNA hybrid ribonuclease activity"/>
    <property type="evidence" value="ECO:0007669"/>
    <property type="project" value="InterPro"/>
</dbReference>
<organism evidence="2 3">
    <name type="scientific">Araneus ventricosus</name>
    <name type="common">Orbweaver spider</name>
    <name type="synonym">Epeira ventricosa</name>
    <dbReference type="NCBI Taxonomy" id="182803"/>
    <lineage>
        <taxon>Eukaryota</taxon>
        <taxon>Metazoa</taxon>
        <taxon>Ecdysozoa</taxon>
        <taxon>Arthropoda</taxon>
        <taxon>Chelicerata</taxon>
        <taxon>Arachnida</taxon>
        <taxon>Araneae</taxon>
        <taxon>Araneomorphae</taxon>
        <taxon>Entelegynae</taxon>
        <taxon>Araneoidea</taxon>
        <taxon>Araneidae</taxon>
        <taxon>Araneus</taxon>
    </lineage>
</organism>
<dbReference type="OrthoDB" id="6515318at2759"/>
<feature type="domain" description="RNase H type-1" evidence="1">
    <location>
        <begin position="1"/>
        <end position="116"/>
    </location>
</feature>
<dbReference type="EMBL" id="BGPR01029687">
    <property type="protein sequence ID" value="GBO01631.1"/>
    <property type="molecule type" value="Genomic_DNA"/>
</dbReference>
<comment type="caution">
    <text evidence="2">The sequence shown here is derived from an EMBL/GenBank/DDBJ whole genome shotgun (WGS) entry which is preliminary data.</text>
</comment>
<dbReference type="GO" id="GO:0003676">
    <property type="term" value="F:nucleic acid binding"/>
    <property type="evidence" value="ECO:0007669"/>
    <property type="project" value="InterPro"/>
</dbReference>
<dbReference type="InterPro" id="IPR012337">
    <property type="entry name" value="RNaseH-like_sf"/>
</dbReference>
<dbReference type="InterPro" id="IPR002156">
    <property type="entry name" value="RNaseH_domain"/>
</dbReference>
<evidence type="ECO:0000313" key="3">
    <source>
        <dbReference type="Proteomes" id="UP000499080"/>
    </source>
</evidence>
<proteinExistence type="predicted"/>
<dbReference type="AlphaFoldDB" id="A0A4Y2TNJ9"/>
<dbReference type="InterPro" id="IPR036397">
    <property type="entry name" value="RNaseH_sf"/>
</dbReference>
<keyword evidence="3" id="KW-1185">Reference proteome</keyword>